<dbReference type="EMBL" id="CAXIXY010000004">
    <property type="protein sequence ID" value="CAL2087253.1"/>
    <property type="molecule type" value="Genomic_DNA"/>
</dbReference>
<evidence type="ECO:0008006" key="3">
    <source>
        <dbReference type="Google" id="ProtNLM"/>
    </source>
</evidence>
<reference evidence="1 2" key="1">
    <citation type="submission" date="2024-05" db="EMBL/GenBank/DDBJ databases">
        <authorList>
            <person name="Duchaud E."/>
        </authorList>
    </citation>
    <scope>NUCLEOTIDE SEQUENCE [LARGE SCALE GENOMIC DNA]</scope>
    <source>
        <strain evidence="1">Ena-SAMPLE-TAB-13-05-2024-13:56:06:370-140302</strain>
    </source>
</reference>
<comment type="caution">
    <text evidence="1">The sequence shown here is derived from an EMBL/GenBank/DDBJ whole genome shotgun (WGS) entry which is preliminary data.</text>
</comment>
<keyword evidence="2" id="KW-1185">Reference proteome</keyword>
<evidence type="ECO:0000313" key="1">
    <source>
        <dbReference type="EMBL" id="CAL2087253.1"/>
    </source>
</evidence>
<organism evidence="1 2">
    <name type="scientific">Tenacibaculum platacis</name>
    <dbReference type="NCBI Taxonomy" id="3137852"/>
    <lineage>
        <taxon>Bacteria</taxon>
        <taxon>Pseudomonadati</taxon>
        <taxon>Bacteroidota</taxon>
        <taxon>Flavobacteriia</taxon>
        <taxon>Flavobacteriales</taxon>
        <taxon>Flavobacteriaceae</taxon>
        <taxon>Tenacibaculum</taxon>
    </lineage>
</organism>
<accession>A0ABM9P1W2</accession>
<evidence type="ECO:0000313" key="2">
    <source>
        <dbReference type="Proteomes" id="UP001497416"/>
    </source>
</evidence>
<dbReference type="Proteomes" id="UP001497416">
    <property type="component" value="Unassembled WGS sequence"/>
</dbReference>
<proteinExistence type="predicted"/>
<gene>
    <name evidence="1" type="ORF">T190607A01A_20775</name>
</gene>
<protein>
    <recommendedName>
        <fullName evidence="3">Phage gp6-like head-tail connector protein</fullName>
    </recommendedName>
</protein>
<name>A0ABM9P1W2_9FLAO</name>
<sequence>MLFMEEIVFKALQGDTKFATIENFINSIIVDNSNEDLTYEEVKESIIKLVLYQFIKVDNTSTADCISREENFYQAEELGGVNLWLEQKRALSTVA</sequence>